<evidence type="ECO:0008006" key="3">
    <source>
        <dbReference type="Google" id="ProtNLM"/>
    </source>
</evidence>
<dbReference type="InterPro" id="IPR036397">
    <property type="entry name" value="RNaseH_sf"/>
</dbReference>
<reference evidence="1 2" key="1">
    <citation type="journal article" date="2023" name="Insect Mol. Biol.">
        <title>Genome sequencing provides insights into the evolution of gene families encoding plant cell wall-degrading enzymes in longhorned beetles.</title>
        <authorList>
            <person name="Shin N.R."/>
            <person name="Okamura Y."/>
            <person name="Kirsch R."/>
            <person name="Pauchet Y."/>
        </authorList>
    </citation>
    <scope>NUCLEOTIDE SEQUENCE [LARGE SCALE GENOMIC DNA]</scope>
    <source>
        <strain evidence="1">EAD_L_NR</strain>
    </source>
</reference>
<comment type="caution">
    <text evidence="1">The sequence shown here is derived from an EMBL/GenBank/DDBJ whole genome shotgun (WGS) entry which is preliminary data.</text>
</comment>
<sequence length="233" mass="26003">MASYRIKQWGSGEVRSKTEDTREVWNLDAFLSYGLVWFTDGSKTLEGTGAGDRGMRPRVELSFSLGKHASVFHAEMFAILAYVSRNFRQGYSNQHIQICSQAALYVLKYSMITSEVVLECTNNLAALNQKNRVRLVWVPGHSGVAGNEANECASSDLFTGPEPAIGLPYSHPQGSIDNWTREKCQDWSRGIGLRQARLPTKGPGAVVTRSLVRFNRLSINITGYRSPHWSQMT</sequence>
<keyword evidence="2" id="KW-1185">Reference proteome</keyword>
<dbReference type="CDD" id="cd09276">
    <property type="entry name" value="Rnase_HI_RT_non_LTR"/>
    <property type="match status" value="1"/>
</dbReference>
<dbReference type="GO" id="GO:0003676">
    <property type="term" value="F:nucleic acid binding"/>
    <property type="evidence" value="ECO:0007669"/>
    <property type="project" value="InterPro"/>
</dbReference>
<dbReference type="SUPFAM" id="SSF53098">
    <property type="entry name" value="Ribonuclease H-like"/>
    <property type="match status" value="1"/>
</dbReference>
<protein>
    <recommendedName>
        <fullName evidence="3">RNase H type-1 domain-containing protein</fullName>
    </recommendedName>
</protein>
<dbReference type="InterPro" id="IPR012337">
    <property type="entry name" value="RNaseH-like_sf"/>
</dbReference>
<evidence type="ECO:0000313" key="2">
    <source>
        <dbReference type="Proteomes" id="UP001159042"/>
    </source>
</evidence>
<evidence type="ECO:0000313" key="1">
    <source>
        <dbReference type="EMBL" id="KAJ8924057.1"/>
    </source>
</evidence>
<dbReference type="Gene3D" id="3.30.420.10">
    <property type="entry name" value="Ribonuclease H-like superfamily/Ribonuclease H"/>
    <property type="match status" value="1"/>
</dbReference>
<accession>A0AAV8WCK5</accession>
<proteinExistence type="predicted"/>
<dbReference type="EMBL" id="JANEYG010000003">
    <property type="protein sequence ID" value="KAJ8924057.1"/>
    <property type="molecule type" value="Genomic_DNA"/>
</dbReference>
<dbReference type="AlphaFoldDB" id="A0AAV8WCK5"/>
<dbReference type="Proteomes" id="UP001159042">
    <property type="component" value="Unassembled WGS sequence"/>
</dbReference>
<organism evidence="1 2">
    <name type="scientific">Exocentrus adspersus</name>
    <dbReference type="NCBI Taxonomy" id="1586481"/>
    <lineage>
        <taxon>Eukaryota</taxon>
        <taxon>Metazoa</taxon>
        <taxon>Ecdysozoa</taxon>
        <taxon>Arthropoda</taxon>
        <taxon>Hexapoda</taxon>
        <taxon>Insecta</taxon>
        <taxon>Pterygota</taxon>
        <taxon>Neoptera</taxon>
        <taxon>Endopterygota</taxon>
        <taxon>Coleoptera</taxon>
        <taxon>Polyphaga</taxon>
        <taxon>Cucujiformia</taxon>
        <taxon>Chrysomeloidea</taxon>
        <taxon>Cerambycidae</taxon>
        <taxon>Lamiinae</taxon>
        <taxon>Acanthocinini</taxon>
        <taxon>Exocentrus</taxon>
    </lineage>
</organism>
<name>A0AAV8WCK5_9CUCU</name>
<gene>
    <name evidence="1" type="ORF">NQ315_006834</name>
</gene>